<gene>
    <name evidence="2" type="ORF">BdWA1_001774</name>
</gene>
<dbReference type="KEGG" id="bdw:94336072"/>
<accession>A0AAD9UP53</accession>
<evidence type="ECO:0000313" key="2">
    <source>
        <dbReference type="EMBL" id="KAK2196527.1"/>
    </source>
</evidence>
<dbReference type="SUPFAM" id="SSF117281">
    <property type="entry name" value="Kelch motif"/>
    <property type="match status" value="1"/>
</dbReference>
<feature type="region of interest" description="Disordered" evidence="1">
    <location>
        <begin position="1"/>
        <end position="29"/>
    </location>
</feature>
<dbReference type="InterPro" id="IPR052588">
    <property type="entry name" value="Kelch_domain_protein"/>
</dbReference>
<protein>
    <submittedName>
        <fullName evidence="2">Kelch-type beta propeller</fullName>
    </submittedName>
</protein>
<organism evidence="2 3">
    <name type="scientific">Babesia duncani</name>
    <dbReference type="NCBI Taxonomy" id="323732"/>
    <lineage>
        <taxon>Eukaryota</taxon>
        <taxon>Sar</taxon>
        <taxon>Alveolata</taxon>
        <taxon>Apicomplexa</taxon>
        <taxon>Aconoidasida</taxon>
        <taxon>Piroplasmida</taxon>
        <taxon>Babesiidae</taxon>
        <taxon>Babesia</taxon>
    </lineage>
</organism>
<sequence>MGKKSESKEQSLALKHAKQEKKARKKQLKETNQEDISVILKRHAKYIECADNFHGKWMPLENGQAPLPRNGSSFTVTNNGIGILFGGEFFDGKEVHVYNETFGYNFAKGEWSVLDTQYKPLPRCSHQAVYFNNAIYVFGGEFGTLDQFYHFNDMQRLCLKTLVWSQVEVTGDIPAARSGHRMILYKGYWVLFGGFHDTNKETHYFNNVYIFCFKSSSWTRIDQDKFSNACPQPRGACLFIALPNSQQALMYGGFTKVKDSTRNVSGLHHKDAWTLDLESACTGKFENVLLWQKVHLPKHPVSVGFGYAIYKSFCLVFGGVCDVHDEGISLKSVFYNDVHLLNIAQRFAIVYLYIFLGNGILCNNKTPIRA</sequence>
<dbReference type="Gene3D" id="2.120.10.80">
    <property type="entry name" value="Kelch-type beta propeller"/>
    <property type="match status" value="1"/>
</dbReference>
<dbReference type="Pfam" id="PF24681">
    <property type="entry name" value="Kelch_KLHDC2_KLHL20_DRC7"/>
    <property type="match status" value="1"/>
</dbReference>
<name>A0AAD9UP53_9APIC</name>
<evidence type="ECO:0000256" key="1">
    <source>
        <dbReference type="SAM" id="MobiDB-lite"/>
    </source>
</evidence>
<dbReference type="Proteomes" id="UP001214638">
    <property type="component" value="Unassembled WGS sequence"/>
</dbReference>
<comment type="caution">
    <text evidence="2">The sequence shown here is derived from an EMBL/GenBank/DDBJ whole genome shotgun (WGS) entry which is preliminary data.</text>
</comment>
<dbReference type="AlphaFoldDB" id="A0AAD9UP53"/>
<dbReference type="GeneID" id="94336072"/>
<keyword evidence="3" id="KW-1185">Reference proteome</keyword>
<dbReference type="EMBL" id="JALLKP010000002">
    <property type="protein sequence ID" value="KAK2196527.1"/>
    <property type="molecule type" value="Genomic_DNA"/>
</dbReference>
<evidence type="ECO:0000313" key="3">
    <source>
        <dbReference type="Proteomes" id="UP001214638"/>
    </source>
</evidence>
<dbReference type="PANTHER" id="PTHR46063">
    <property type="entry name" value="KELCH DOMAIN-CONTAINING PROTEIN"/>
    <property type="match status" value="1"/>
</dbReference>
<feature type="compositionally biased region" description="Basic residues" evidence="1">
    <location>
        <begin position="15"/>
        <end position="27"/>
    </location>
</feature>
<dbReference type="PANTHER" id="PTHR46063:SF1">
    <property type="entry name" value="KELCH DOMAIN-CONTAINING PROTEIN 4"/>
    <property type="match status" value="1"/>
</dbReference>
<dbReference type="RefSeq" id="XP_067803369.1">
    <property type="nucleotide sequence ID" value="XM_067946805.1"/>
</dbReference>
<proteinExistence type="predicted"/>
<dbReference type="InterPro" id="IPR015915">
    <property type="entry name" value="Kelch-typ_b-propeller"/>
</dbReference>
<reference evidence="2" key="1">
    <citation type="journal article" date="2023" name="Nat. Microbiol.">
        <title>Babesia duncani multi-omics identifies virulence factors and drug targets.</title>
        <authorList>
            <person name="Singh P."/>
            <person name="Lonardi S."/>
            <person name="Liang Q."/>
            <person name="Vydyam P."/>
            <person name="Khabirova E."/>
            <person name="Fang T."/>
            <person name="Gihaz S."/>
            <person name="Thekkiniath J."/>
            <person name="Munshi M."/>
            <person name="Abel S."/>
            <person name="Ciampossin L."/>
            <person name="Batugedara G."/>
            <person name="Gupta M."/>
            <person name="Lu X.M."/>
            <person name="Lenz T."/>
            <person name="Chakravarty S."/>
            <person name="Cornillot E."/>
            <person name="Hu Y."/>
            <person name="Ma W."/>
            <person name="Gonzalez L.M."/>
            <person name="Sanchez S."/>
            <person name="Estrada K."/>
            <person name="Sanchez-Flores A."/>
            <person name="Montero E."/>
            <person name="Harb O.S."/>
            <person name="Le Roch K.G."/>
            <person name="Mamoun C.B."/>
        </authorList>
    </citation>
    <scope>NUCLEOTIDE SEQUENCE</scope>
    <source>
        <strain evidence="2">WA1</strain>
    </source>
</reference>